<dbReference type="PROSITE" id="PS50929">
    <property type="entry name" value="ABC_TM1F"/>
    <property type="match status" value="1"/>
</dbReference>
<dbReference type="SUPFAM" id="SSF52540">
    <property type="entry name" value="P-loop containing nucleoside triphosphate hydrolases"/>
    <property type="match status" value="1"/>
</dbReference>
<dbReference type="InterPro" id="IPR003439">
    <property type="entry name" value="ABC_transporter-like_ATP-bd"/>
</dbReference>
<comment type="subcellular location">
    <subcellularLocation>
        <location evidence="1">Cell membrane</location>
        <topology evidence="1">Multi-pass membrane protein</topology>
    </subcellularLocation>
</comment>
<dbReference type="InterPro" id="IPR027417">
    <property type="entry name" value="P-loop_NTPase"/>
</dbReference>
<dbReference type="Gene3D" id="1.20.1560.10">
    <property type="entry name" value="ABC transporter type 1, transmembrane domain"/>
    <property type="match status" value="1"/>
</dbReference>
<organism evidence="9 10">
    <name type="scientific">Bacillus velezensis</name>
    <dbReference type="NCBI Taxonomy" id="492670"/>
    <lineage>
        <taxon>Bacteria</taxon>
        <taxon>Bacillati</taxon>
        <taxon>Bacillota</taxon>
        <taxon>Bacilli</taxon>
        <taxon>Bacillales</taxon>
        <taxon>Bacillaceae</taxon>
        <taxon>Bacillus</taxon>
        <taxon>Bacillus amyloliquefaciens group</taxon>
    </lineage>
</organism>
<dbReference type="PANTHER" id="PTHR43394">
    <property type="entry name" value="ATP-DEPENDENT PERMEASE MDL1, MITOCHONDRIAL"/>
    <property type="match status" value="1"/>
</dbReference>
<keyword evidence="6 9" id="KW-0067">ATP-binding</keyword>
<evidence type="ECO:0000313" key="10">
    <source>
        <dbReference type="Proteomes" id="UP000587477"/>
    </source>
</evidence>
<keyword evidence="4 9" id="KW-0378">Hydrolase</keyword>
<keyword evidence="7" id="KW-1133">Transmembrane helix</keyword>
<dbReference type="GO" id="GO:0016887">
    <property type="term" value="F:ATP hydrolysis activity"/>
    <property type="evidence" value="ECO:0007669"/>
    <property type="project" value="InterPro"/>
</dbReference>
<reference evidence="10" key="1">
    <citation type="submission" date="2020-10" db="EMBL/GenBank/DDBJ databases">
        <title>Complete genome sequence of Bacillus velezensis NST6.</title>
        <authorList>
            <person name="Choi J."/>
        </authorList>
    </citation>
    <scope>NUCLEOTIDE SEQUENCE [LARGE SCALE GENOMIC DNA]</scope>
    <source>
        <strain evidence="10">NST6</strain>
    </source>
</reference>
<dbReference type="InterPro" id="IPR005074">
    <property type="entry name" value="Peptidase_C39"/>
</dbReference>
<keyword evidence="5" id="KW-0788">Thiol protease</keyword>
<evidence type="ECO:0000256" key="4">
    <source>
        <dbReference type="ARBA" id="ARBA00022801"/>
    </source>
</evidence>
<dbReference type="PROSITE" id="PS50893">
    <property type="entry name" value="ABC_TRANSPORTER_2"/>
    <property type="match status" value="1"/>
</dbReference>
<dbReference type="AlphaFoldDB" id="A0A411A500"/>
<dbReference type="GO" id="GO:0015421">
    <property type="term" value="F:ABC-type oligopeptide transporter activity"/>
    <property type="evidence" value="ECO:0007669"/>
    <property type="project" value="TreeGrafter"/>
</dbReference>
<dbReference type="Gene3D" id="3.90.70.10">
    <property type="entry name" value="Cysteine proteinases"/>
    <property type="match status" value="1"/>
</dbReference>
<evidence type="ECO:0000256" key="6">
    <source>
        <dbReference type="ARBA" id="ARBA00022840"/>
    </source>
</evidence>
<evidence type="ECO:0000256" key="5">
    <source>
        <dbReference type="ARBA" id="ARBA00022807"/>
    </source>
</evidence>
<dbReference type="GO" id="GO:0005886">
    <property type="term" value="C:plasma membrane"/>
    <property type="evidence" value="ECO:0007669"/>
    <property type="project" value="UniProtKB-SubCell"/>
</dbReference>
<dbReference type="InterPro" id="IPR039421">
    <property type="entry name" value="Type_1_exporter"/>
</dbReference>
<keyword evidence="2" id="KW-0812">Transmembrane</keyword>
<dbReference type="InterPro" id="IPR017871">
    <property type="entry name" value="ABC_transporter-like_CS"/>
</dbReference>
<gene>
    <name evidence="9" type="primary">lagD</name>
    <name evidence="9" type="ORF">BACVE_000349</name>
</gene>
<protein>
    <submittedName>
        <fullName evidence="9">Lactococcin-G-processing and transport ATP-binding protein LagD</fullName>
        <ecNumber evidence="9">3.4.22.-</ecNumber>
    </submittedName>
</protein>
<dbReference type="SUPFAM" id="SSF90123">
    <property type="entry name" value="ABC transporter transmembrane region"/>
    <property type="match status" value="1"/>
</dbReference>
<dbReference type="Pfam" id="PF00664">
    <property type="entry name" value="ABC_membrane"/>
    <property type="match status" value="1"/>
</dbReference>
<evidence type="ECO:0000256" key="8">
    <source>
        <dbReference type="ARBA" id="ARBA00023136"/>
    </source>
</evidence>
<dbReference type="InterPro" id="IPR003593">
    <property type="entry name" value="AAA+_ATPase"/>
</dbReference>
<proteinExistence type="predicted"/>
<keyword evidence="3" id="KW-0547">Nucleotide-binding</keyword>
<accession>A0A411A500</accession>
<dbReference type="GO" id="GO:0008234">
    <property type="term" value="F:cysteine-type peptidase activity"/>
    <property type="evidence" value="ECO:0007669"/>
    <property type="project" value="UniProtKB-KW"/>
</dbReference>
<dbReference type="SMART" id="SM00382">
    <property type="entry name" value="AAA"/>
    <property type="match status" value="1"/>
</dbReference>
<dbReference type="InterPro" id="IPR011527">
    <property type="entry name" value="ABC1_TM_dom"/>
</dbReference>
<name>A0A411A500_BACVE</name>
<keyword evidence="8" id="KW-0472">Membrane</keyword>
<dbReference type="Proteomes" id="UP000587477">
    <property type="component" value="Chromosome"/>
</dbReference>
<dbReference type="CDD" id="cd18555">
    <property type="entry name" value="ABC_6TM_T1SS_like"/>
    <property type="match status" value="1"/>
</dbReference>
<dbReference type="PROSITE" id="PS00211">
    <property type="entry name" value="ABC_TRANSPORTER_1"/>
    <property type="match status" value="1"/>
</dbReference>
<dbReference type="InterPro" id="IPR036640">
    <property type="entry name" value="ABC1_TM_sf"/>
</dbReference>
<dbReference type="PANTHER" id="PTHR43394:SF1">
    <property type="entry name" value="ATP-BINDING CASSETTE SUB-FAMILY B MEMBER 10, MITOCHONDRIAL"/>
    <property type="match status" value="1"/>
</dbReference>
<evidence type="ECO:0000256" key="3">
    <source>
        <dbReference type="ARBA" id="ARBA00022741"/>
    </source>
</evidence>
<evidence type="ECO:0000256" key="7">
    <source>
        <dbReference type="ARBA" id="ARBA00022989"/>
    </source>
</evidence>
<dbReference type="GO" id="GO:0006508">
    <property type="term" value="P:proteolysis"/>
    <property type="evidence" value="ECO:0007669"/>
    <property type="project" value="InterPro"/>
</dbReference>
<dbReference type="Gene3D" id="3.40.50.300">
    <property type="entry name" value="P-loop containing nucleotide triphosphate hydrolases"/>
    <property type="match status" value="1"/>
</dbReference>
<dbReference type="EC" id="3.4.22.-" evidence="9"/>
<dbReference type="RefSeq" id="WP_017417594.1">
    <property type="nucleotide sequence ID" value="NZ_BDDG01000003.1"/>
</dbReference>
<keyword evidence="5" id="KW-0645">Protease</keyword>
<evidence type="ECO:0000256" key="2">
    <source>
        <dbReference type="ARBA" id="ARBA00022692"/>
    </source>
</evidence>
<evidence type="ECO:0000256" key="1">
    <source>
        <dbReference type="ARBA" id="ARBA00004651"/>
    </source>
</evidence>
<evidence type="ECO:0000313" key="9">
    <source>
        <dbReference type="EMBL" id="QOY25421.1"/>
    </source>
</evidence>
<sequence length="715" mass="81437">MKIRKRKLPVILQRNQFDCGITCLAMVLSRAEGIKINPNKLKLNKEIIGRDGTDLIEMKRISETFDYDFKAFRTDNITQLKELNKNHPLIVHWNHNHFVVVDAFGTDNVKIIDPSSGRLTITLEEFKTFYNGISIMLIRKNEIERKDKTASSLKDVSSFRKIGKYLLKDKKLLGVIISFTFIFQALNLMTPFLTQYIIDSFIDGNEKILPIPMLFMIVIVSIALFFSLSLLRMKFIIKLQLKINKSMTDKIIHKIFSLPLKFFEANTAGDISTRIHNIAVIREVISRLASTLILDISLIFVFFIVMFVYSPILSFIVLLGAAIQVMSTKILLPKIEMFTKQEVNSQSNFQSQLIEILRSMTFIKTIGETRNIESQLNYNFNHQLDYFSKRMNYSSLLGAVSNAINLSLPLFILIVGTWSAVSIGLTLGAVIAFSNIAGRFMSPLGSIIGSLESIKLVEEMVDRVEAVLDEKDEEVNDKSSELFNPAAHNISLKNIDFSYNGNDYILNNINFMIRPREKITLIGKTGSGKSTLIKIIAGLYQKTAGEICYGEFKIEDVNMVKLRETLGYIVQDVNLFNDTIINNIKYFNEKITMEEVVQAAKEACIHEDIIKMPMGYHTMIGENGITLSGGQRQRISIARVLAKNPQILFIDEGTSNLDKDTELNILNNIYKKDITVISITHRTEWLEFSESVYEIENGNLKTIKAKYESQLQQTY</sequence>
<dbReference type="GO" id="GO:0005524">
    <property type="term" value="F:ATP binding"/>
    <property type="evidence" value="ECO:0007669"/>
    <property type="project" value="UniProtKB-KW"/>
</dbReference>
<dbReference type="Pfam" id="PF00005">
    <property type="entry name" value="ABC_tran"/>
    <property type="match status" value="1"/>
</dbReference>
<dbReference type="PROSITE" id="PS50990">
    <property type="entry name" value="PEPTIDASE_C39"/>
    <property type="match status" value="1"/>
</dbReference>
<dbReference type="EMBL" id="CP063687">
    <property type="protein sequence ID" value="QOY25421.1"/>
    <property type="molecule type" value="Genomic_DNA"/>
</dbReference>
<dbReference type="Pfam" id="PF03412">
    <property type="entry name" value="Peptidase_C39"/>
    <property type="match status" value="1"/>
</dbReference>